<organism evidence="1 2">
    <name type="scientific">Thalassococcus halodurans</name>
    <dbReference type="NCBI Taxonomy" id="373675"/>
    <lineage>
        <taxon>Bacteria</taxon>
        <taxon>Pseudomonadati</taxon>
        <taxon>Pseudomonadota</taxon>
        <taxon>Alphaproteobacteria</taxon>
        <taxon>Rhodobacterales</taxon>
        <taxon>Roseobacteraceae</taxon>
        <taxon>Thalassococcus</taxon>
    </lineage>
</organism>
<dbReference type="RefSeq" id="WP_146064495.1">
    <property type="nucleotide sequence ID" value="NZ_FNUZ01000001.1"/>
</dbReference>
<dbReference type="EMBL" id="FNUZ01000001">
    <property type="protein sequence ID" value="SEF52574.1"/>
    <property type="molecule type" value="Genomic_DNA"/>
</dbReference>
<dbReference type="AlphaFoldDB" id="A0A1H5SQ57"/>
<name>A0A1H5SQ57_9RHOB</name>
<reference evidence="1 2" key="1">
    <citation type="submission" date="2016-10" db="EMBL/GenBank/DDBJ databases">
        <authorList>
            <person name="de Groot N.N."/>
        </authorList>
    </citation>
    <scope>NUCLEOTIDE SEQUENCE [LARGE SCALE GENOMIC DNA]</scope>
    <source>
        <strain evidence="1 2">DSM 26915</strain>
    </source>
</reference>
<dbReference type="Proteomes" id="UP000236752">
    <property type="component" value="Unassembled WGS sequence"/>
</dbReference>
<protein>
    <submittedName>
        <fullName evidence="1">Uncharacterized protein</fullName>
    </submittedName>
</protein>
<evidence type="ECO:0000313" key="1">
    <source>
        <dbReference type="EMBL" id="SEF52574.1"/>
    </source>
</evidence>
<proteinExistence type="predicted"/>
<keyword evidence="2" id="KW-1185">Reference proteome</keyword>
<evidence type="ECO:0000313" key="2">
    <source>
        <dbReference type="Proteomes" id="UP000236752"/>
    </source>
</evidence>
<sequence length="102" mass="11207">MPSDFEYFETDEAALACAENHARQPAPNPLGAPALSRDLPYKAEAPRFTCHGHRLSSLYRRSRLSLTKLANGYSGTGFVFHLSTNTQNNPIHPKHIGGGIFP</sequence>
<gene>
    <name evidence="1" type="ORF">SAMN04488045_0325</name>
</gene>
<accession>A0A1H5SQ57</accession>